<reference evidence="1" key="2">
    <citation type="journal article" date="2015" name="Data Brief">
        <title>Shoot transcriptome of the giant reed, Arundo donax.</title>
        <authorList>
            <person name="Barrero R.A."/>
            <person name="Guerrero F.D."/>
            <person name="Moolhuijzen P."/>
            <person name="Goolsby J.A."/>
            <person name="Tidwell J."/>
            <person name="Bellgard S.E."/>
            <person name="Bellgard M.I."/>
        </authorList>
    </citation>
    <scope>NUCLEOTIDE SEQUENCE</scope>
    <source>
        <tissue evidence="1">Shoot tissue taken approximately 20 cm above the soil surface</tissue>
    </source>
</reference>
<proteinExistence type="predicted"/>
<protein>
    <submittedName>
        <fullName evidence="1">Uncharacterized protein</fullName>
    </submittedName>
</protein>
<name>A0A0A9G3I1_ARUDO</name>
<dbReference type="EMBL" id="GBRH01178281">
    <property type="protein sequence ID" value="JAE19615.1"/>
    <property type="molecule type" value="Transcribed_RNA"/>
</dbReference>
<evidence type="ECO:0000313" key="1">
    <source>
        <dbReference type="EMBL" id="JAE19615.1"/>
    </source>
</evidence>
<organism evidence="1">
    <name type="scientific">Arundo donax</name>
    <name type="common">Giant reed</name>
    <name type="synonym">Donax arundinaceus</name>
    <dbReference type="NCBI Taxonomy" id="35708"/>
    <lineage>
        <taxon>Eukaryota</taxon>
        <taxon>Viridiplantae</taxon>
        <taxon>Streptophyta</taxon>
        <taxon>Embryophyta</taxon>
        <taxon>Tracheophyta</taxon>
        <taxon>Spermatophyta</taxon>
        <taxon>Magnoliopsida</taxon>
        <taxon>Liliopsida</taxon>
        <taxon>Poales</taxon>
        <taxon>Poaceae</taxon>
        <taxon>PACMAD clade</taxon>
        <taxon>Arundinoideae</taxon>
        <taxon>Arundineae</taxon>
        <taxon>Arundo</taxon>
    </lineage>
</organism>
<sequence>MILMGLYTHIKKKLAPRKAFVCGALACPTRGVLLHS</sequence>
<accession>A0A0A9G3I1</accession>
<dbReference type="AlphaFoldDB" id="A0A0A9G3I1"/>
<reference evidence="1" key="1">
    <citation type="submission" date="2014-09" db="EMBL/GenBank/DDBJ databases">
        <authorList>
            <person name="Magalhaes I.L.F."/>
            <person name="Oliveira U."/>
            <person name="Santos F.R."/>
            <person name="Vidigal T.H.D.A."/>
            <person name="Brescovit A.D."/>
            <person name="Santos A.J."/>
        </authorList>
    </citation>
    <scope>NUCLEOTIDE SEQUENCE</scope>
    <source>
        <tissue evidence="1">Shoot tissue taken approximately 20 cm above the soil surface</tissue>
    </source>
</reference>